<keyword evidence="2 4" id="KW-0238">DNA-binding</keyword>
<sequence length="198" mass="21794">MSRKSIRENLLKAGDQLVWNTGYAGTGVRDIVEAAGARPGSFTNHFTSKEDFVIEVLDRYFAYVSGLVEEALGDRSVRPVDRLRRYIDLITGKLADADYSRGCMIGNLSLEASFDNERLRAHLSKLFATWRGPFEACIAEGLEKGEIAPLGSAAELADFLLSAWQGAMLRMKVDRSPAPLATFRTIVFSTVFDGGKHA</sequence>
<dbReference type="EMBL" id="CP098807">
    <property type="protein sequence ID" value="USJ22517.1"/>
    <property type="molecule type" value="Genomic_DNA"/>
</dbReference>
<dbReference type="OrthoDB" id="9811084at2"/>
<organism evidence="6 7">
    <name type="scientific">Ensifer adhaerens</name>
    <name type="common">Sinorhizobium morelense</name>
    <dbReference type="NCBI Taxonomy" id="106592"/>
    <lineage>
        <taxon>Bacteria</taxon>
        <taxon>Pseudomonadati</taxon>
        <taxon>Pseudomonadota</taxon>
        <taxon>Alphaproteobacteria</taxon>
        <taxon>Hyphomicrobiales</taxon>
        <taxon>Rhizobiaceae</taxon>
        <taxon>Sinorhizobium/Ensifer group</taxon>
        <taxon>Ensifer</taxon>
    </lineage>
</organism>
<evidence type="ECO:0000256" key="1">
    <source>
        <dbReference type="ARBA" id="ARBA00023015"/>
    </source>
</evidence>
<dbReference type="AlphaFoldDB" id="A0A9Q8Y577"/>
<feature type="DNA-binding region" description="H-T-H motif" evidence="4">
    <location>
        <begin position="27"/>
        <end position="46"/>
    </location>
</feature>
<evidence type="ECO:0000256" key="3">
    <source>
        <dbReference type="ARBA" id="ARBA00023163"/>
    </source>
</evidence>
<dbReference type="GO" id="GO:0003677">
    <property type="term" value="F:DNA binding"/>
    <property type="evidence" value="ECO:0007669"/>
    <property type="project" value="UniProtKB-UniRule"/>
</dbReference>
<dbReference type="RefSeq" id="WP_090299753.1">
    <property type="nucleotide sequence ID" value="NZ_CAXURO020000001.1"/>
</dbReference>
<dbReference type="SUPFAM" id="SSF48498">
    <property type="entry name" value="Tetracyclin repressor-like, C-terminal domain"/>
    <property type="match status" value="1"/>
</dbReference>
<evidence type="ECO:0000313" key="7">
    <source>
        <dbReference type="Proteomes" id="UP001055460"/>
    </source>
</evidence>
<dbReference type="Pfam" id="PF00440">
    <property type="entry name" value="TetR_N"/>
    <property type="match status" value="1"/>
</dbReference>
<dbReference type="SUPFAM" id="SSF46689">
    <property type="entry name" value="Homeodomain-like"/>
    <property type="match status" value="1"/>
</dbReference>
<evidence type="ECO:0000313" key="6">
    <source>
        <dbReference type="EMBL" id="USJ22517.1"/>
    </source>
</evidence>
<dbReference type="Gene3D" id="1.10.357.10">
    <property type="entry name" value="Tetracycline Repressor, domain 2"/>
    <property type="match status" value="1"/>
</dbReference>
<evidence type="ECO:0000259" key="5">
    <source>
        <dbReference type="PROSITE" id="PS50977"/>
    </source>
</evidence>
<dbReference type="InterPro" id="IPR009057">
    <property type="entry name" value="Homeodomain-like_sf"/>
</dbReference>
<keyword evidence="1" id="KW-0805">Transcription regulation</keyword>
<dbReference type="PROSITE" id="PS50977">
    <property type="entry name" value="HTH_TETR_2"/>
    <property type="match status" value="1"/>
</dbReference>
<evidence type="ECO:0000256" key="4">
    <source>
        <dbReference type="PROSITE-ProRule" id="PRU00335"/>
    </source>
</evidence>
<dbReference type="InterPro" id="IPR001647">
    <property type="entry name" value="HTH_TetR"/>
</dbReference>
<dbReference type="Proteomes" id="UP001055460">
    <property type="component" value="Chromosome"/>
</dbReference>
<dbReference type="InterPro" id="IPR036271">
    <property type="entry name" value="Tet_transcr_reg_TetR-rel_C_sf"/>
</dbReference>
<protein>
    <submittedName>
        <fullName evidence="6">TetR/AcrR family transcriptional regulator</fullName>
    </submittedName>
</protein>
<keyword evidence="3" id="KW-0804">Transcription</keyword>
<dbReference type="Pfam" id="PF16925">
    <property type="entry name" value="TetR_C_13"/>
    <property type="match status" value="1"/>
</dbReference>
<evidence type="ECO:0000256" key="2">
    <source>
        <dbReference type="ARBA" id="ARBA00023125"/>
    </source>
</evidence>
<dbReference type="InterPro" id="IPR011075">
    <property type="entry name" value="TetR_C"/>
</dbReference>
<dbReference type="PANTHER" id="PTHR47506">
    <property type="entry name" value="TRANSCRIPTIONAL REGULATORY PROTEIN"/>
    <property type="match status" value="1"/>
</dbReference>
<gene>
    <name evidence="6" type="ORF">NE863_14575</name>
</gene>
<feature type="domain" description="HTH tetR-type" evidence="5">
    <location>
        <begin position="4"/>
        <end position="64"/>
    </location>
</feature>
<reference evidence="6" key="1">
    <citation type="submission" date="2022-06" db="EMBL/GenBank/DDBJ databases">
        <title>Physiological and biochemical characterization and genomic elucidation of a strain of the genus Ensifer adhaerens M8 that combines arsenic oxidation and chromium reduction.</title>
        <authorList>
            <person name="Li X."/>
            <person name="Yu c."/>
        </authorList>
    </citation>
    <scope>NUCLEOTIDE SEQUENCE</scope>
    <source>
        <strain evidence="6">M8</strain>
    </source>
</reference>
<accession>A0A9Q8Y577</accession>
<dbReference type="PANTHER" id="PTHR47506:SF6">
    <property type="entry name" value="HTH-TYPE TRANSCRIPTIONAL REPRESSOR NEMR"/>
    <property type="match status" value="1"/>
</dbReference>
<proteinExistence type="predicted"/>
<name>A0A9Q8Y577_ENSAD</name>